<sequence>MFSPFGRDASLIGREPEQNRNYWRAAIDICDGKERPEKVNISIDKSKGTITASGELPLSGTTFKKVVSFPNNVRSETIQSTLQGKTLTLSGETDPTKTDGFLSGGFGRGGFSDPFESNASKSFNDMAKNFFGSSWKDFDTSFENQAGLMERPSRLVLFNSFPFSKKFVN</sequence>
<reference evidence="1 2" key="1">
    <citation type="submission" date="2021-04" db="EMBL/GenBank/DDBJ databases">
        <authorList>
            <person name="Bliznina A."/>
        </authorList>
    </citation>
    <scope>NUCLEOTIDE SEQUENCE [LARGE SCALE GENOMIC DNA]</scope>
</reference>
<dbReference type="EMBL" id="OU015569">
    <property type="protein sequence ID" value="CAG5094871.1"/>
    <property type="molecule type" value="Genomic_DNA"/>
</dbReference>
<dbReference type="Proteomes" id="UP001158576">
    <property type="component" value="Chromosome XSR"/>
</dbReference>
<evidence type="ECO:0000313" key="2">
    <source>
        <dbReference type="Proteomes" id="UP001158576"/>
    </source>
</evidence>
<protein>
    <submittedName>
        <fullName evidence="1">Oidioi.mRNA.OKI2018_I69.XSR.g13928.t1.cds</fullName>
    </submittedName>
</protein>
<evidence type="ECO:0000313" key="1">
    <source>
        <dbReference type="EMBL" id="CAG5094871.1"/>
    </source>
</evidence>
<accession>A0ABN7SA25</accession>
<name>A0ABN7SA25_OIKDI</name>
<proteinExistence type="predicted"/>
<gene>
    <name evidence="1" type="ORF">OKIOD_LOCUS5486</name>
</gene>
<keyword evidence="2" id="KW-1185">Reference proteome</keyword>
<organism evidence="1 2">
    <name type="scientific">Oikopleura dioica</name>
    <name type="common">Tunicate</name>
    <dbReference type="NCBI Taxonomy" id="34765"/>
    <lineage>
        <taxon>Eukaryota</taxon>
        <taxon>Metazoa</taxon>
        <taxon>Chordata</taxon>
        <taxon>Tunicata</taxon>
        <taxon>Appendicularia</taxon>
        <taxon>Copelata</taxon>
        <taxon>Oikopleuridae</taxon>
        <taxon>Oikopleura</taxon>
    </lineage>
</organism>